<dbReference type="OrthoDB" id="9806785at2"/>
<feature type="transmembrane region" description="Helical" evidence="5">
    <location>
        <begin position="226"/>
        <end position="249"/>
    </location>
</feature>
<dbReference type="PANTHER" id="PTHR10361:SF24">
    <property type="entry name" value="P3 PROTEIN"/>
    <property type="match status" value="1"/>
</dbReference>
<name>A0A512HCA4_9PROT</name>
<dbReference type="InterPro" id="IPR004710">
    <property type="entry name" value="Bilac:Na_transpt"/>
</dbReference>
<dbReference type="InterPro" id="IPR038770">
    <property type="entry name" value="Na+/solute_symporter_sf"/>
</dbReference>
<gene>
    <name evidence="6" type="ORF">ROR02_31610</name>
</gene>
<reference evidence="6 7" key="1">
    <citation type="submission" date="2019-07" db="EMBL/GenBank/DDBJ databases">
        <title>Whole genome shotgun sequence of Rhodospirillum oryzae NBRC 107573.</title>
        <authorList>
            <person name="Hosoyama A."/>
            <person name="Uohara A."/>
            <person name="Ohji S."/>
            <person name="Ichikawa N."/>
        </authorList>
    </citation>
    <scope>NUCLEOTIDE SEQUENCE [LARGE SCALE GENOMIC DNA]</scope>
    <source>
        <strain evidence="6 7">NBRC 107573</strain>
    </source>
</reference>
<evidence type="ECO:0000256" key="4">
    <source>
        <dbReference type="ARBA" id="ARBA00023136"/>
    </source>
</evidence>
<evidence type="ECO:0000256" key="1">
    <source>
        <dbReference type="ARBA" id="ARBA00004141"/>
    </source>
</evidence>
<evidence type="ECO:0000256" key="2">
    <source>
        <dbReference type="ARBA" id="ARBA00022692"/>
    </source>
</evidence>
<dbReference type="EMBL" id="BJZO01000156">
    <property type="protein sequence ID" value="GEO83030.1"/>
    <property type="molecule type" value="Genomic_DNA"/>
</dbReference>
<dbReference type="GO" id="GO:0016020">
    <property type="term" value="C:membrane"/>
    <property type="evidence" value="ECO:0007669"/>
    <property type="project" value="UniProtKB-SubCell"/>
</dbReference>
<dbReference type="Proteomes" id="UP000321567">
    <property type="component" value="Unassembled WGS sequence"/>
</dbReference>
<organism evidence="6 7">
    <name type="scientific">Pararhodospirillum oryzae</name>
    <dbReference type="NCBI Taxonomy" id="478448"/>
    <lineage>
        <taxon>Bacteria</taxon>
        <taxon>Pseudomonadati</taxon>
        <taxon>Pseudomonadota</taxon>
        <taxon>Alphaproteobacteria</taxon>
        <taxon>Rhodospirillales</taxon>
        <taxon>Rhodospirillaceae</taxon>
        <taxon>Pararhodospirillum</taxon>
    </lineage>
</organism>
<evidence type="ECO:0000256" key="3">
    <source>
        <dbReference type="ARBA" id="ARBA00022989"/>
    </source>
</evidence>
<protein>
    <submittedName>
        <fullName evidence="6">Sodium transporter</fullName>
    </submittedName>
</protein>
<keyword evidence="4 5" id="KW-0472">Membrane</keyword>
<dbReference type="AlphaFoldDB" id="A0A512HCA4"/>
<feature type="transmembrane region" description="Helical" evidence="5">
    <location>
        <begin position="6"/>
        <end position="24"/>
    </location>
</feature>
<dbReference type="InterPro" id="IPR002657">
    <property type="entry name" value="BilAc:Na_symport/Acr3"/>
</dbReference>
<feature type="transmembrane region" description="Helical" evidence="5">
    <location>
        <begin position="64"/>
        <end position="84"/>
    </location>
</feature>
<proteinExistence type="predicted"/>
<evidence type="ECO:0000313" key="6">
    <source>
        <dbReference type="EMBL" id="GEO83030.1"/>
    </source>
</evidence>
<dbReference type="PANTHER" id="PTHR10361">
    <property type="entry name" value="SODIUM-BILE ACID COTRANSPORTER"/>
    <property type="match status" value="1"/>
</dbReference>
<keyword evidence="7" id="KW-1185">Reference proteome</keyword>
<feature type="transmembrane region" description="Helical" evidence="5">
    <location>
        <begin position="166"/>
        <end position="185"/>
    </location>
</feature>
<comment type="caution">
    <text evidence="6">The sequence shown here is derived from an EMBL/GenBank/DDBJ whole genome shotgun (WGS) entry which is preliminary data.</text>
</comment>
<accession>A0A512HCA4</accession>
<dbReference type="Pfam" id="PF01758">
    <property type="entry name" value="SBF"/>
    <property type="match status" value="1"/>
</dbReference>
<feature type="transmembrane region" description="Helical" evidence="5">
    <location>
        <begin position="36"/>
        <end position="58"/>
    </location>
</feature>
<dbReference type="RefSeq" id="WP_147165068.1">
    <property type="nucleotide sequence ID" value="NZ_BJZO01000156.1"/>
</dbReference>
<feature type="transmembrane region" description="Helical" evidence="5">
    <location>
        <begin position="133"/>
        <end position="154"/>
    </location>
</feature>
<feature type="transmembrane region" description="Helical" evidence="5">
    <location>
        <begin position="197"/>
        <end position="219"/>
    </location>
</feature>
<comment type="subcellular location">
    <subcellularLocation>
        <location evidence="1">Membrane</location>
        <topology evidence="1">Multi-pass membrane protein</topology>
    </subcellularLocation>
</comment>
<feature type="transmembrane region" description="Helical" evidence="5">
    <location>
        <begin position="91"/>
        <end position="113"/>
    </location>
</feature>
<keyword evidence="3 5" id="KW-1133">Transmembrane helix</keyword>
<evidence type="ECO:0000313" key="7">
    <source>
        <dbReference type="Proteomes" id="UP000321567"/>
    </source>
</evidence>
<evidence type="ECO:0000256" key="5">
    <source>
        <dbReference type="SAM" id="Phobius"/>
    </source>
</evidence>
<keyword evidence="2 5" id="KW-0812">Transmembrane</keyword>
<feature type="transmembrane region" description="Helical" evidence="5">
    <location>
        <begin position="255"/>
        <end position="276"/>
    </location>
</feature>
<sequence>MIPVLLPLGLGFIMMALGLGLRGGDFIRVLQAPRALVAGLVSQMVLLPALAGGLLVLYDGPPAFGFGLLLLAACPGGITSNLLTALARGNVALSISMTAVTSLLSLVSIPLILGLAQGLTTGASQTVFVPVGQVLASVFVVCALPLAVGMGVAARWPGMARRLHGSARRISTVIFAAIVVGAFWGQRETMLAHALDVGPWALALNLGTMALAMAGAALMRLPRADGVAIALECGLQNAALAIFLATSVFHSPDMVVPAIVYALLMNLSAGGFIAWARRRALPEPAWEGVRP</sequence>
<dbReference type="Gene3D" id="1.20.1530.20">
    <property type="match status" value="1"/>
</dbReference>